<accession>A0A1W7A052</accession>
<dbReference type="NCBIfam" id="TIGR03709">
    <property type="entry name" value="PPK2_rel_1"/>
    <property type="match status" value="1"/>
</dbReference>
<dbReference type="InterPro" id="IPR022488">
    <property type="entry name" value="PPK2-related"/>
</dbReference>
<evidence type="ECO:0000256" key="5">
    <source>
        <dbReference type="ARBA" id="ARBA00024500"/>
    </source>
</evidence>
<dbReference type="GO" id="GO:0008976">
    <property type="term" value="F:polyphosphate kinase activity"/>
    <property type="evidence" value="ECO:0007669"/>
    <property type="project" value="InterPro"/>
</dbReference>
<keyword evidence="2" id="KW-0808">Transferase</keyword>
<evidence type="ECO:0000256" key="4">
    <source>
        <dbReference type="ARBA" id="ARBA00023310"/>
    </source>
</evidence>
<dbReference type="KEGG" id="psin:CAK95_14780"/>
<dbReference type="SUPFAM" id="SSF52540">
    <property type="entry name" value="P-loop containing nucleoside triphosphate hydrolases"/>
    <property type="match status" value="1"/>
</dbReference>
<keyword evidence="4" id="KW-0066">ATP synthesis</keyword>
<dbReference type="Pfam" id="PF03976">
    <property type="entry name" value="PPK2"/>
    <property type="match status" value="1"/>
</dbReference>
<dbReference type="STRING" id="1235591.CAK95_14780"/>
<dbReference type="GO" id="GO:0006797">
    <property type="term" value="P:polyphosphate metabolic process"/>
    <property type="evidence" value="ECO:0007669"/>
    <property type="project" value="InterPro"/>
</dbReference>
<evidence type="ECO:0000256" key="1">
    <source>
        <dbReference type="ARBA" id="ARBA00009924"/>
    </source>
</evidence>
<evidence type="ECO:0000256" key="2">
    <source>
        <dbReference type="ARBA" id="ARBA00022679"/>
    </source>
</evidence>
<dbReference type="PANTHER" id="PTHR34383">
    <property type="entry name" value="POLYPHOSPHATE:AMP PHOSPHOTRANSFERASE-RELATED"/>
    <property type="match status" value="1"/>
</dbReference>
<evidence type="ECO:0000313" key="6">
    <source>
        <dbReference type="EMBL" id="ARQ02973.1"/>
    </source>
</evidence>
<dbReference type="Gene3D" id="3.40.50.300">
    <property type="entry name" value="P-loop containing nucleotide triphosphate hydrolases"/>
    <property type="match status" value="1"/>
</dbReference>
<sequence length="308" mass="35717">MKLENLADRFRIDNPDKFRLADYDTGDCCGLDIEKDEAKDMLKDSIKRLSDLQDMLYAQDRWAILSVFQAMDAAGKDGVIKHVMSGINPQGCQIFSFKAPSSQELDHDFMWRTTICMPERGRIGIFNRSYYEEVLVVRAHPEILARQKLPPKLVGKDIWKERFEDIRAFEKYQARNGTLIMKFFLHVSKEEQAKRFLERIDDPSKNWKFSFGDVEERKLFDDYMRYYEEMIRETSRDYAPWFVVPADKKWFSRLVVASAMVEGLESLGLHYPVVDDATRAELQTARVALAADVPGKNGKRKGNDKAAS</sequence>
<keyword evidence="3" id="KW-0418">Kinase</keyword>
<dbReference type="EMBL" id="CP021112">
    <property type="protein sequence ID" value="ARQ02973.1"/>
    <property type="molecule type" value="Genomic_DNA"/>
</dbReference>
<proteinExistence type="inferred from homology"/>
<organism evidence="6 7">
    <name type="scientific">Pseudorhodoplanes sinuspersici</name>
    <dbReference type="NCBI Taxonomy" id="1235591"/>
    <lineage>
        <taxon>Bacteria</taxon>
        <taxon>Pseudomonadati</taxon>
        <taxon>Pseudomonadota</taxon>
        <taxon>Alphaproteobacteria</taxon>
        <taxon>Hyphomicrobiales</taxon>
        <taxon>Pseudorhodoplanes</taxon>
    </lineage>
</organism>
<dbReference type="OrthoDB" id="9775224at2"/>
<dbReference type="AlphaFoldDB" id="A0A1W7A052"/>
<dbReference type="InterPro" id="IPR022300">
    <property type="entry name" value="PPK2-rel_1"/>
</dbReference>
<gene>
    <name evidence="6" type="ORF">CAK95_14780</name>
</gene>
<comment type="similarity">
    <text evidence="1">Belongs to the polyphosphate kinase 2 (PPK2) family. Class I subfamily.</text>
</comment>
<reference evidence="6 7" key="1">
    <citation type="submission" date="2017-05" db="EMBL/GenBank/DDBJ databases">
        <title>Full genome sequence of Pseudorhodoplanes sinuspersici.</title>
        <authorList>
            <person name="Dastgheib S.M.M."/>
            <person name="Shavandi M."/>
            <person name="Tirandaz H."/>
        </authorList>
    </citation>
    <scope>NUCLEOTIDE SEQUENCE [LARGE SCALE GENOMIC DNA]</scope>
    <source>
        <strain evidence="6 7">RIPI110</strain>
    </source>
</reference>
<protein>
    <submittedName>
        <fullName evidence="6">Uncharacterized protein</fullName>
    </submittedName>
</protein>
<evidence type="ECO:0000313" key="7">
    <source>
        <dbReference type="Proteomes" id="UP000194137"/>
    </source>
</evidence>
<dbReference type="Proteomes" id="UP000194137">
    <property type="component" value="Chromosome"/>
</dbReference>
<evidence type="ECO:0000256" key="3">
    <source>
        <dbReference type="ARBA" id="ARBA00022777"/>
    </source>
</evidence>
<comment type="catalytic activity">
    <reaction evidence="5">
        <text>[phosphate](n) + ATP = [phosphate](n+1) + ADP</text>
        <dbReference type="Rhea" id="RHEA:19573"/>
        <dbReference type="Rhea" id="RHEA-COMP:9859"/>
        <dbReference type="Rhea" id="RHEA-COMP:14280"/>
        <dbReference type="ChEBI" id="CHEBI:16838"/>
        <dbReference type="ChEBI" id="CHEBI:30616"/>
        <dbReference type="ChEBI" id="CHEBI:456216"/>
    </reaction>
    <physiologicalReaction direction="right-to-left" evidence="5">
        <dbReference type="Rhea" id="RHEA:19575"/>
    </physiologicalReaction>
</comment>
<dbReference type="PIRSF" id="PIRSF028756">
    <property type="entry name" value="PPK2_prd"/>
    <property type="match status" value="1"/>
</dbReference>
<dbReference type="InterPro" id="IPR027417">
    <property type="entry name" value="P-loop_NTPase"/>
</dbReference>
<dbReference type="RefSeq" id="WP_086091429.1">
    <property type="nucleotide sequence ID" value="NZ_CP021112.1"/>
</dbReference>
<dbReference type="GO" id="GO:0006754">
    <property type="term" value="P:ATP biosynthetic process"/>
    <property type="evidence" value="ECO:0007669"/>
    <property type="project" value="UniProtKB-KW"/>
</dbReference>
<name>A0A1W7A052_9HYPH</name>
<keyword evidence="7" id="KW-1185">Reference proteome</keyword>
<dbReference type="PANTHER" id="PTHR34383:SF3">
    <property type="entry name" value="POLYPHOSPHATE:AMP PHOSPHOTRANSFERASE"/>
    <property type="match status" value="1"/>
</dbReference>
<dbReference type="InterPro" id="IPR016898">
    <property type="entry name" value="Polyphosphate_phosphotransfera"/>
</dbReference>